<gene>
    <name evidence="1" type="ORF">RWD45_02410</name>
</gene>
<dbReference type="EMBL" id="JAWDIQ010000001">
    <property type="protein sequence ID" value="MDY0407668.1"/>
    <property type="molecule type" value="Genomic_DNA"/>
</dbReference>
<organism evidence="1 2">
    <name type="scientific">Paracerasibacillus soli</name>
    <dbReference type="NCBI Taxonomy" id="480284"/>
    <lineage>
        <taxon>Bacteria</taxon>
        <taxon>Bacillati</taxon>
        <taxon>Bacillota</taxon>
        <taxon>Bacilli</taxon>
        <taxon>Bacillales</taxon>
        <taxon>Bacillaceae</taxon>
        <taxon>Paracerasibacillus</taxon>
    </lineage>
</organism>
<protein>
    <submittedName>
        <fullName evidence="1">Uncharacterized protein</fullName>
    </submittedName>
</protein>
<dbReference type="RefSeq" id="WP_320378463.1">
    <property type="nucleotide sequence ID" value="NZ_JAWDIQ010000001.1"/>
</dbReference>
<keyword evidence="2" id="KW-1185">Reference proteome</keyword>
<evidence type="ECO:0000313" key="1">
    <source>
        <dbReference type="EMBL" id="MDY0407668.1"/>
    </source>
</evidence>
<proteinExistence type="predicted"/>
<sequence length="160" mass="18284">MTTYWNFPATIGGNINSINHAGLETFRGNALESLTREICQNSLDAVRDKTKPVIVEFKGFTTHTNNFPNHKELLNVFRDCRVTWQGRNKQSEDFIEDAVQILQKDKMQFLRISDFNTKGLEGAKDAELGSAWSSLVKRRVPLTRMKALVEALELGNQRHF</sequence>
<dbReference type="Proteomes" id="UP001275315">
    <property type="component" value="Unassembled WGS sequence"/>
</dbReference>
<reference evidence="1 2" key="1">
    <citation type="submission" date="2023-10" db="EMBL/GenBank/DDBJ databases">
        <title>Virgibacillus soli CC-YMP-6 genome.</title>
        <authorList>
            <person name="Miliotis G."/>
            <person name="Sengupta P."/>
            <person name="Hameed A."/>
            <person name="Chuvochina M."/>
            <person name="Mcdonagh F."/>
            <person name="Simpson A.C."/>
            <person name="Singh N.K."/>
            <person name="Rekha P.D."/>
            <person name="Raman K."/>
            <person name="Hugenholtz P."/>
            <person name="Venkateswaran K."/>
        </authorList>
    </citation>
    <scope>NUCLEOTIDE SEQUENCE [LARGE SCALE GENOMIC DNA]</scope>
    <source>
        <strain evidence="1 2">CC-YMP-6</strain>
    </source>
</reference>
<comment type="caution">
    <text evidence="1">The sequence shown here is derived from an EMBL/GenBank/DDBJ whole genome shotgun (WGS) entry which is preliminary data.</text>
</comment>
<name>A0ABU5CMS6_9BACI</name>
<accession>A0ABU5CMS6</accession>
<evidence type="ECO:0000313" key="2">
    <source>
        <dbReference type="Proteomes" id="UP001275315"/>
    </source>
</evidence>